<evidence type="ECO:0000256" key="6">
    <source>
        <dbReference type="ARBA" id="ARBA00022692"/>
    </source>
</evidence>
<keyword evidence="10" id="KW-0496">Mitochondrion</keyword>
<comment type="subunit">
    <text evidence="3">Heterodimer of 2 subunits, IMMPL1 and IMMPL2.</text>
</comment>
<evidence type="ECO:0000313" key="14">
    <source>
        <dbReference type="Proteomes" id="UP001054945"/>
    </source>
</evidence>
<dbReference type="PANTHER" id="PTHR46041:SF2">
    <property type="entry name" value="MITOCHONDRIAL INNER MEMBRANE PROTEASE SUBUNIT 2"/>
    <property type="match status" value="1"/>
</dbReference>
<dbReference type="SUPFAM" id="SSF51306">
    <property type="entry name" value="LexA/Signal peptidase"/>
    <property type="match status" value="1"/>
</dbReference>
<dbReference type="Proteomes" id="UP001054945">
    <property type="component" value="Unassembled WGS sequence"/>
</dbReference>
<dbReference type="GO" id="GO:0042720">
    <property type="term" value="C:mitochondrial inner membrane peptidase complex"/>
    <property type="evidence" value="ECO:0007669"/>
    <property type="project" value="InterPro"/>
</dbReference>
<reference evidence="13 14" key="1">
    <citation type="submission" date="2021-06" db="EMBL/GenBank/DDBJ databases">
        <title>Caerostris extrusa draft genome.</title>
        <authorList>
            <person name="Kono N."/>
            <person name="Arakawa K."/>
        </authorList>
    </citation>
    <scope>NUCLEOTIDE SEQUENCE [LARGE SCALE GENOMIC DNA]</scope>
</reference>
<dbReference type="CDD" id="cd06530">
    <property type="entry name" value="S26_SPase_I"/>
    <property type="match status" value="1"/>
</dbReference>
<dbReference type="InterPro" id="IPR000223">
    <property type="entry name" value="Pept_S26A_signal_pept_1"/>
</dbReference>
<evidence type="ECO:0000256" key="5">
    <source>
        <dbReference type="ARBA" id="ARBA00022670"/>
    </source>
</evidence>
<evidence type="ECO:0000256" key="12">
    <source>
        <dbReference type="SAM" id="MobiDB-lite"/>
    </source>
</evidence>
<evidence type="ECO:0000256" key="11">
    <source>
        <dbReference type="ARBA" id="ARBA00023136"/>
    </source>
</evidence>
<proteinExistence type="inferred from homology"/>
<keyword evidence="7" id="KW-0999">Mitochondrion inner membrane</keyword>
<gene>
    <name evidence="13" type="ORF">CEXT_86651</name>
</gene>
<evidence type="ECO:0000313" key="13">
    <source>
        <dbReference type="EMBL" id="GIX80013.1"/>
    </source>
</evidence>
<feature type="region of interest" description="Disordered" evidence="12">
    <location>
        <begin position="1"/>
        <end position="20"/>
    </location>
</feature>
<evidence type="ECO:0000256" key="9">
    <source>
        <dbReference type="ARBA" id="ARBA00022989"/>
    </source>
</evidence>
<evidence type="ECO:0000256" key="10">
    <source>
        <dbReference type="ARBA" id="ARBA00023128"/>
    </source>
</evidence>
<comment type="subcellular location">
    <subcellularLocation>
        <location evidence="1">Mitochondrion inner membrane</location>
        <topology evidence="1">Single-pass membrane protein</topology>
    </subcellularLocation>
</comment>
<dbReference type="InterPro" id="IPR019533">
    <property type="entry name" value="Peptidase_S26"/>
</dbReference>
<evidence type="ECO:0000256" key="8">
    <source>
        <dbReference type="ARBA" id="ARBA00022801"/>
    </source>
</evidence>
<keyword evidence="6" id="KW-0812">Transmembrane</keyword>
<organism evidence="13 14">
    <name type="scientific">Caerostris extrusa</name>
    <name type="common">Bark spider</name>
    <name type="synonym">Caerostris bankana</name>
    <dbReference type="NCBI Taxonomy" id="172846"/>
    <lineage>
        <taxon>Eukaryota</taxon>
        <taxon>Metazoa</taxon>
        <taxon>Ecdysozoa</taxon>
        <taxon>Arthropoda</taxon>
        <taxon>Chelicerata</taxon>
        <taxon>Arachnida</taxon>
        <taxon>Araneae</taxon>
        <taxon>Araneomorphae</taxon>
        <taxon>Entelegynae</taxon>
        <taxon>Araneoidea</taxon>
        <taxon>Araneidae</taxon>
        <taxon>Caerostris</taxon>
    </lineage>
</organism>
<feature type="region of interest" description="Disordered" evidence="12">
    <location>
        <begin position="129"/>
        <end position="149"/>
    </location>
</feature>
<accession>A0AAV4N7S0</accession>
<keyword evidence="8" id="KW-0378">Hydrolase</keyword>
<protein>
    <recommendedName>
        <fullName evidence="4">Mitochondrial inner membrane protease subunit 2</fullName>
    </recommendedName>
</protein>
<dbReference type="GO" id="GO:0004252">
    <property type="term" value="F:serine-type endopeptidase activity"/>
    <property type="evidence" value="ECO:0007669"/>
    <property type="project" value="InterPro"/>
</dbReference>
<keyword evidence="11" id="KW-0472">Membrane</keyword>
<dbReference type="PRINTS" id="PR00727">
    <property type="entry name" value="LEADERPTASE"/>
</dbReference>
<keyword evidence="9" id="KW-1133">Transmembrane helix</keyword>
<dbReference type="InterPro" id="IPR037730">
    <property type="entry name" value="IMP2"/>
</dbReference>
<dbReference type="AlphaFoldDB" id="A0AAV4N7S0"/>
<name>A0AAV4N7S0_CAEEX</name>
<keyword evidence="5" id="KW-0645">Protease</keyword>
<comment type="caution">
    <text evidence="13">The sequence shown here is derived from an EMBL/GenBank/DDBJ whole genome shotgun (WGS) entry which is preliminary data.</text>
</comment>
<dbReference type="InterPro" id="IPR036286">
    <property type="entry name" value="LexA/Signal_pep-like_sf"/>
</dbReference>
<sequence>MTAERQTKPSSVPSVRKKLTNDELMEKDDAWLASSFTTASRLASSFSTASWSPRDPDEKLIKRVIAVEGDTVKASDMLRYVSIPAGHCWVEGDHTAHSMDSNYFRTGVRGVDLRQGVPHRVAPVPLAEAEQRHGEETRRLATPLTPPHHSMTNSKCYVDFE</sequence>
<dbReference type="EMBL" id="BPLR01002992">
    <property type="protein sequence ID" value="GIX80013.1"/>
    <property type="molecule type" value="Genomic_DNA"/>
</dbReference>
<dbReference type="PANTHER" id="PTHR46041">
    <property type="entry name" value="MITOCHONDRIAL INNER MEMBRANE PROTEASE SUBUNIT 2"/>
    <property type="match status" value="1"/>
</dbReference>
<keyword evidence="14" id="KW-1185">Reference proteome</keyword>
<dbReference type="GO" id="GO:0006465">
    <property type="term" value="P:signal peptide processing"/>
    <property type="evidence" value="ECO:0007669"/>
    <property type="project" value="InterPro"/>
</dbReference>
<feature type="compositionally biased region" description="Basic and acidic residues" evidence="12">
    <location>
        <begin position="129"/>
        <end position="139"/>
    </location>
</feature>
<evidence type="ECO:0000256" key="3">
    <source>
        <dbReference type="ARBA" id="ARBA00011805"/>
    </source>
</evidence>
<evidence type="ECO:0000256" key="2">
    <source>
        <dbReference type="ARBA" id="ARBA00007066"/>
    </source>
</evidence>
<dbReference type="GO" id="GO:0006627">
    <property type="term" value="P:protein processing involved in protein targeting to mitochondrion"/>
    <property type="evidence" value="ECO:0007669"/>
    <property type="project" value="InterPro"/>
</dbReference>
<evidence type="ECO:0000256" key="7">
    <source>
        <dbReference type="ARBA" id="ARBA00022792"/>
    </source>
</evidence>
<evidence type="ECO:0000256" key="4">
    <source>
        <dbReference type="ARBA" id="ARBA00013650"/>
    </source>
</evidence>
<comment type="similarity">
    <text evidence="2">Belongs to the peptidase S26 family. IMP2 subfamily.</text>
</comment>
<evidence type="ECO:0000256" key="1">
    <source>
        <dbReference type="ARBA" id="ARBA00004434"/>
    </source>
</evidence>
<dbReference type="Gene3D" id="2.10.109.10">
    <property type="entry name" value="Umud Fragment, subunit A"/>
    <property type="match status" value="1"/>
</dbReference>